<dbReference type="GO" id="GO:0016020">
    <property type="term" value="C:membrane"/>
    <property type="evidence" value="ECO:0007669"/>
    <property type="project" value="UniProtKB-SubCell"/>
</dbReference>
<dbReference type="SMART" id="SM00369">
    <property type="entry name" value="LRR_TYP"/>
    <property type="match status" value="9"/>
</dbReference>
<comment type="caution">
    <text evidence="23">The sequence shown here is derived from an EMBL/GenBank/DDBJ whole genome shotgun (WGS) entry which is preliminary data.</text>
</comment>
<evidence type="ECO:0000256" key="4">
    <source>
        <dbReference type="ARBA" id="ARBA00022553"/>
    </source>
</evidence>
<keyword evidence="7 20" id="KW-0812">Transmembrane</keyword>
<evidence type="ECO:0000256" key="6">
    <source>
        <dbReference type="ARBA" id="ARBA00022679"/>
    </source>
</evidence>
<keyword evidence="8 21" id="KW-0732">Signal</keyword>
<proteinExistence type="predicted"/>
<dbReference type="Pfam" id="PF00560">
    <property type="entry name" value="LRR_1"/>
    <property type="match status" value="9"/>
</dbReference>
<evidence type="ECO:0000256" key="2">
    <source>
        <dbReference type="ARBA" id="ARBA00012513"/>
    </source>
</evidence>
<dbReference type="FunFam" id="3.30.200.20:FF:000309">
    <property type="entry name" value="Leucine-rich repeat receptor protein kinase MSP1"/>
    <property type="match status" value="1"/>
</dbReference>
<keyword evidence="14 20" id="KW-0472">Membrane</keyword>
<dbReference type="Gene3D" id="3.80.10.10">
    <property type="entry name" value="Ribonuclease Inhibitor"/>
    <property type="match status" value="3"/>
</dbReference>
<name>A0A445GF35_GLYSO</name>
<protein>
    <recommendedName>
        <fullName evidence="2">non-specific serine/threonine protein kinase</fullName>
        <ecNumber evidence="2">2.7.11.1</ecNumber>
    </recommendedName>
</protein>
<dbReference type="SMART" id="SM00365">
    <property type="entry name" value="LRR_SD22"/>
    <property type="match status" value="3"/>
</dbReference>
<dbReference type="Pfam" id="PF13855">
    <property type="entry name" value="LRR_8"/>
    <property type="match status" value="1"/>
</dbReference>
<evidence type="ECO:0000256" key="12">
    <source>
        <dbReference type="ARBA" id="ARBA00022840"/>
    </source>
</evidence>
<dbReference type="AlphaFoldDB" id="A0A445GF35"/>
<evidence type="ECO:0000256" key="14">
    <source>
        <dbReference type="ARBA" id="ARBA00023136"/>
    </source>
</evidence>
<sequence length="959" mass="104684">MVFTFPTPLSMKLQPLLLLLVMYFYSFAMATSPSSEIALEANALLKWRASLDNHSQASLSSWIGNNPCNWLGIACDVSSSVSNINLTRVGLRGTLQSLNFSLLPNILILNMSYNSLSGSIPPQIDALSNLNTLDLSTNKLFGSIPNTIGNLSKLQYLNLSANGLSGPIPNEVGNLKSLLTFDIFTNNLSGPIPPSLGNLPHLQSIHIFENQLSGSIPSTLGNLSKLTMLSLSSNKLTGTIPPSIGNLTNAKVICFIGNDLSGEIPIELEKLTGLECLQLADNNFIGQIPQNVCLGGNLKFFTAGNNNFTGQIPESLRKCYSLKRLRLQQNLLSGDITDFFDVLPNLNYIDLSDNSFHGQVSPKWGKFHSLTSLMISNNNLSGVIPPELGGAFNLRVLHLSSNHLTGTIPLELCNLTYLFDLLISNNSLSGNIPIKISSLQELKYLELGSNDFTGLIPGQLGDLLNLLSMDLSQNRLEGNIPLEIGSLDYLTSLDLSGNLLSGTIPPTLGGIQHLERLNLSHNSLSGGLSSLEGMISLTSFDVSYNQFEGPLPNILAFQNTTIDTLRNNKGLCGNVSGLTPCTLLSGKKSHNHMTKKVLISVLPLSLAILMLALFVFGVWYHLRQNSKKKQDQATDLLSPRSPSLLLPMWSFGGKMMFENIIEATEYFDDKYLIGVGGQGRVYKALLPTGELVAVKKLHSVPDGEMLNQKAFTSEIQALTEIRHRNIVKLHGFCSHSQYSFLVCEFLEKGDVKKILKDDEQAIALDWNKRVDIVKGVANALCYMHHDCSPPIVHRDISSKNVLLDSDDVAHVADFGTAKFLNPDSSNWTSFAGTYGYAAPELAYTMEANEKCDVYSFGVFALEILFGEHPGDVTSSLLLSSSSTMTSTLDHMSLMVKLDERLPHPTSPIDKEVISIVKIAIACLTESPRSRPTMEQVAKELAMSSRSSSMSPQTHTEMKD</sequence>
<dbReference type="SUPFAM" id="SSF52058">
    <property type="entry name" value="L domain-like"/>
    <property type="match status" value="2"/>
</dbReference>
<keyword evidence="11 23" id="KW-0418">Kinase</keyword>
<keyword evidence="6" id="KW-0808">Transferase</keyword>
<feature type="region of interest" description="Disordered" evidence="19">
    <location>
        <begin position="931"/>
        <end position="959"/>
    </location>
</feature>
<keyword evidence="12" id="KW-0067">ATP-binding</keyword>
<evidence type="ECO:0000256" key="10">
    <source>
        <dbReference type="ARBA" id="ARBA00022741"/>
    </source>
</evidence>
<keyword evidence="4" id="KW-0597">Phosphoprotein</keyword>
<evidence type="ECO:0000256" key="17">
    <source>
        <dbReference type="ARBA" id="ARBA00047899"/>
    </source>
</evidence>
<feature type="transmembrane region" description="Helical" evidence="20">
    <location>
        <begin position="597"/>
        <end position="620"/>
    </location>
</feature>
<keyword evidence="16" id="KW-0325">Glycoprotein</keyword>
<feature type="chain" id="PRO_5019342999" description="non-specific serine/threonine protein kinase" evidence="21">
    <location>
        <begin position="31"/>
        <end position="959"/>
    </location>
</feature>
<dbReference type="PANTHER" id="PTHR48056">
    <property type="entry name" value="LRR RECEPTOR-LIKE SERINE/THREONINE-PROTEIN KINASE-RELATED"/>
    <property type="match status" value="1"/>
</dbReference>
<dbReference type="Gene3D" id="1.10.510.10">
    <property type="entry name" value="Transferase(Phosphotransferase) domain 1"/>
    <property type="match status" value="1"/>
</dbReference>
<feature type="signal peptide" evidence="21">
    <location>
        <begin position="1"/>
        <end position="30"/>
    </location>
</feature>
<dbReference type="SUPFAM" id="SSF56112">
    <property type="entry name" value="Protein kinase-like (PK-like)"/>
    <property type="match status" value="1"/>
</dbReference>
<keyword evidence="13 20" id="KW-1133">Transmembrane helix</keyword>
<dbReference type="InterPro" id="IPR008266">
    <property type="entry name" value="Tyr_kinase_AS"/>
</dbReference>
<dbReference type="Gene3D" id="3.30.200.20">
    <property type="entry name" value="Phosphorylase Kinase, domain 1"/>
    <property type="match status" value="1"/>
</dbReference>
<evidence type="ECO:0000256" key="16">
    <source>
        <dbReference type="ARBA" id="ARBA00023180"/>
    </source>
</evidence>
<evidence type="ECO:0000256" key="13">
    <source>
        <dbReference type="ARBA" id="ARBA00022989"/>
    </source>
</evidence>
<evidence type="ECO:0000256" key="21">
    <source>
        <dbReference type="SAM" id="SignalP"/>
    </source>
</evidence>
<dbReference type="InterPro" id="IPR000719">
    <property type="entry name" value="Prot_kinase_dom"/>
</dbReference>
<dbReference type="GO" id="GO:0033612">
    <property type="term" value="F:receptor serine/threonine kinase binding"/>
    <property type="evidence" value="ECO:0007669"/>
    <property type="project" value="TreeGrafter"/>
</dbReference>
<dbReference type="GO" id="GO:0004674">
    <property type="term" value="F:protein serine/threonine kinase activity"/>
    <property type="evidence" value="ECO:0007669"/>
    <property type="project" value="UniProtKB-KW"/>
</dbReference>
<keyword evidence="24" id="KW-1185">Reference proteome</keyword>
<keyword evidence="9" id="KW-0677">Repeat</keyword>
<dbReference type="FunFam" id="1.10.510.10:FF:000445">
    <property type="entry name" value="MDIS1-interacting receptor like kinase 2"/>
    <property type="match status" value="1"/>
</dbReference>
<evidence type="ECO:0000256" key="15">
    <source>
        <dbReference type="ARBA" id="ARBA00023170"/>
    </source>
</evidence>
<evidence type="ECO:0000256" key="9">
    <source>
        <dbReference type="ARBA" id="ARBA00022737"/>
    </source>
</evidence>
<evidence type="ECO:0000256" key="11">
    <source>
        <dbReference type="ARBA" id="ARBA00022777"/>
    </source>
</evidence>
<evidence type="ECO:0000313" key="23">
    <source>
        <dbReference type="EMBL" id="RZB59867.1"/>
    </source>
</evidence>
<dbReference type="PROSITE" id="PS51450">
    <property type="entry name" value="LRR"/>
    <property type="match status" value="1"/>
</dbReference>
<accession>A0A445GF35</accession>
<dbReference type="GO" id="GO:0005524">
    <property type="term" value="F:ATP binding"/>
    <property type="evidence" value="ECO:0007669"/>
    <property type="project" value="UniProtKB-KW"/>
</dbReference>
<dbReference type="FunFam" id="3.80.10.10:FF:002476">
    <property type="entry name" value="Uncharacterized protein"/>
    <property type="match status" value="1"/>
</dbReference>
<dbReference type="InterPro" id="IPR011009">
    <property type="entry name" value="Kinase-like_dom_sf"/>
</dbReference>
<comment type="subcellular location">
    <subcellularLocation>
        <location evidence="1">Membrane</location>
        <topology evidence="1">Single-pass type I membrane protein</topology>
    </subcellularLocation>
</comment>
<dbReference type="PROSITE" id="PS50011">
    <property type="entry name" value="PROTEIN_KINASE_DOM"/>
    <property type="match status" value="1"/>
</dbReference>
<dbReference type="Proteomes" id="UP000289340">
    <property type="component" value="Chromosome 16"/>
</dbReference>
<dbReference type="FunFam" id="3.80.10.10:FF:000719">
    <property type="entry name" value="MDIS1-interacting receptor like kinase 2 isoform A"/>
    <property type="match status" value="1"/>
</dbReference>
<dbReference type="FunFam" id="3.80.10.10:FF:000710">
    <property type="entry name" value="MDIS1-interacting receptor like kinase 2 isoform A"/>
    <property type="match status" value="1"/>
</dbReference>
<dbReference type="InterPro" id="IPR003591">
    <property type="entry name" value="Leu-rich_rpt_typical-subtyp"/>
</dbReference>
<reference evidence="23 24" key="1">
    <citation type="submission" date="2018-09" db="EMBL/GenBank/DDBJ databases">
        <title>A high-quality reference genome of wild soybean provides a powerful tool to mine soybean genomes.</title>
        <authorList>
            <person name="Xie M."/>
            <person name="Chung C.Y.L."/>
            <person name="Li M.-W."/>
            <person name="Wong F.-L."/>
            <person name="Chan T.-F."/>
            <person name="Lam H.-M."/>
        </authorList>
    </citation>
    <scope>NUCLEOTIDE SEQUENCE [LARGE SCALE GENOMIC DNA]</scope>
    <source>
        <strain evidence="24">cv. W05</strain>
        <tissue evidence="23">Hypocotyl of etiolated seedlings</tissue>
    </source>
</reference>
<feature type="domain" description="Protein kinase" evidence="22">
    <location>
        <begin position="667"/>
        <end position="942"/>
    </location>
</feature>
<comment type="catalytic activity">
    <reaction evidence="18">
        <text>L-seryl-[protein] + ATP = O-phospho-L-seryl-[protein] + ADP + H(+)</text>
        <dbReference type="Rhea" id="RHEA:17989"/>
        <dbReference type="Rhea" id="RHEA-COMP:9863"/>
        <dbReference type="Rhea" id="RHEA-COMP:11604"/>
        <dbReference type="ChEBI" id="CHEBI:15378"/>
        <dbReference type="ChEBI" id="CHEBI:29999"/>
        <dbReference type="ChEBI" id="CHEBI:30616"/>
        <dbReference type="ChEBI" id="CHEBI:83421"/>
        <dbReference type="ChEBI" id="CHEBI:456216"/>
        <dbReference type="EC" id="2.7.11.1"/>
    </reaction>
</comment>
<dbReference type="PROSITE" id="PS00109">
    <property type="entry name" value="PROTEIN_KINASE_TYR"/>
    <property type="match status" value="1"/>
</dbReference>
<evidence type="ECO:0000256" key="7">
    <source>
        <dbReference type="ARBA" id="ARBA00022692"/>
    </source>
</evidence>
<keyword evidence="15 23" id="KW-0675">Receptor</keyword>
<dbReference type="InterPro" id="IPR001611">
    <property type="entry name" value="Leu-rich_rpt"/>
</dbReference>
<evidence type="ECO:0000256" key="19">
    <source>
        <dbReference type="SAM" id="MobiDB-lite"/>
    </source>
</evidence>
<dbReference type="InterPro" id="IPR050647">
    <property type="entry name" value="Plant_LRR-RLKs"/>
</dbReference>
<evidence type="ECO:0000256" key="20">
    <source>
        <dbReference type="SAM" id="Phobius"/>
    </source>
</evidence>
<dbReference type="Pfam" id="PF08263">
    <property type="entry name" value="LRRNT_2"/>
    <property type="match status" value="1"/>
</dbReference>
<dbReference type="InterPro" id="IPR032675">
    <property type="entry name" value="LRR_dom_sf"/>
</dbReference>
<organism evidence="23 24">
    <name type="scientific">Glycine soja</name>
    <name type="common">Wild soybean</name>
    <dbReference type="NCBI Taxonomy" id="3848"/>
    <lineage>
        <taxon>Eukaryota</taxon>
        <taxon>Viridiplantae</taxon>
        <taxon>Streptophyta</taxon>
        <taxon>Embryophyta</taxon>
        <taxon>Tracheophyta</taxon>
        <taxon>Spermatophyta</taxon>
        <taxon>Magnoliopsida</taxon>
        <taxon>eudicotyledons</taxon>
        <taxon>Gunneridae</taxon>
        <taxon>Pentapetalae</taxon>
        <taxon>rosids</taxon>
        <taxon>fabids</taxon>
        <taxon>Fabales</taxon>
        <taxon>Fabaceae</taxon>
        <taxon>Papilionoideae</taxon>
        <taxon>50 kb inversion clade</taxon>
        <taxon>NPAAA clade</taxon>
        <taxon>indigoferoid/millettioid clade</taxon>
        <taxon>Phaseoleae</taxon>
        <taxon>Glycine</taxon>
        <taxon>Glycine subgen. Soja</taxon>
    </lineage>
</organism>
<comment type="catalytic activity">
    <reaction evidence="17">
        <text>L-threonyl-[protein] + ATP = O-phospho-L-threonyl-[protein] + ADP + H(+)</text>
        <dbReference type="Rhea" id="RHEA:46608"/>
        <dbReference type="Rhea" id="RHEA-COMP:11060"/>
        <dbReference type="Rhea" id="RHEA-COMP:11605"/>
        <dbReference type="ChEBI" id="CHEBI:15378"/>
        <dbReference type="ChEBI" id="CHEBI:30013"/>
        <dbReference type="ChEBI" id="CHEBI:30616"/>
        <dbReference type="ChEBI" id="CHEBI:61977"/>
        <dbReference type="ChEBI" id="CHEBI:456216"/>
        <dbReference type="EC" id="2.7.11.1"/>
    </reaction>
</comment>
<evidence type="ECO:0000256" key="18">
    <source>
        <dbReference type="ARBA" id="ARBA00048679"/>
    </source>
</evidence>
<dbReference type="InterPro" id="IPR013210">
    <property type="entry name" value="LRR_N_plant-typ"/>
</dbReference>
<keyword evidence="5" id="KW-0433">Leucine-rich repeat</keyword>
<dbReference type="PRINTS" id="PR00019">
    <property type="entry name" value="LEURICHRPT"/>
</dbReference>
<evidence type="ECO:0000259" key="22">
    <source>
        <dbReference type="PROSITE" id="PS50011"/>
    </source>
</evidence>
<evidence type="ECO:0000256" key="5">
    <source>
        <dbReference type="ARBA" id="ARBA00022614"/>
    </source>
</evidence>
<evidence type="ECO:0000256" key="3">
    <source>
        <dbReference type="ARBA" id="ARBA00022527"/>
    </source>
</evidence>
<dbReference type="Gramene" id="XM_028352002.1">
    <property type="protein sequence ID" value="XP_028207803.1"/>
    <property type="gene ID" value="LOC114391015"/>
</dbReference>
<evidence type="ECO:0000313" key="24">
    <source>
        <dbReference type="Proteomes" id="UP000289340"/>
    </source>
</evidence>
<keyword evidence="3" id="KW-0723">Serine/threonine-protein kinase</keyword>
<dbReference type="EC" id="2.7.11.1" evidence="2"/>
<evidence type="ECO:0000256" key="8">
    <source>
        <dbReference type="ARBA" id="ARBA00022729"/>
    </source>
</evidence>
<dbReference type="PANTHER" id="PTHR48056:SF42">
    <property type="entry name" value="MDIS1-INTERACTING RECEPTOR LIKE KINASE 2-LIKE"/>
    <property type="match status" value="1"/>
</dbReference>
<gene>
    <name evidence="23" type="ORF">D0Y65_042877</name>
</gene>
<dbReference type="Pfam" id="PF00069">
    <property type="entry name" value="Pkinase"/>
    <property type="match status" value="1"/>
</dbReference>
<keyword evidence="10" id="KW-0547">Nucleotide-binding</keyword>
<evidence type="ECO:0000256" key="1">
    <source>
        <dbReference type="ARBA" id="ARBA00004479"/>
    </source>
</evidence>
<dbReference type="EMBL" id="QZWG01000016">
    <property type="protein sequence ID" value="RZB59867.1"/>
    <property type="molecule type" value="Genomic_DNA"/>
</dbReference>